<comment type="caution">
    <text evidence="1">The sequence shown here is derived from an EMBL/GenBank/DDBJ whole genome shotgun (WGS) entry which is preliminary data.</text>
</comment>
<organism evidence="1 2">
    <name type="scientific">Leucogyrophana mollusca</name>
    <dbReference type="NCBI Taxonomy" id="85980"/>
    <lineage>
        <taxon>Eukaryota</taxon>
        <taxon>Fungi</taxon>
        <taxon>Dikarya</taxon>
        <taxon>Basidiomycota</taxon>
        <taxon>Agaricomycotina</taxon>
        <taxon>Agaricomycetes</taxon>
        <taxon>Agaricomycetidae</taxon>
        <taxon>Boletales</taxon>
        <taxon>Boletales incertae sedis</taxon>
        <taxon>Leucogyrophana</taxon>
    </lineage>
</organism>
<evidence type="ECO:0000313" key="1">
    <source>
        <dbReference type="EMBL" id="KAH7923573.1"/>
    </source>
</evidence>
<protein>
    <submittedName>
        <fullName evidence="1">Uncharacterized protein</fullName>
    </submittedName>
</protein>
<name>A0ACB8BGB1_9AGAM</name>
<proteinExistence type="predicted"/>
<reference evidence="1" key="1">
    <citation type="journal article" date="2021" name="New Phytol.">
        <title>Evolutionary innovations through gain and loss of genes in the ectomycorrhizal Boletales.</title>
        <authorList>
            <person name="Wu G."/>
            <person name="Miyauchi S."/>
            <person name="Morin E."/>
            <person name="Kuo A."/>
            <person name="Drula E."/>
            <person name="Varga T."/>
            <person name="Kohler A."/>
            <person name="Feng B."/>
            <person name="Cao Y."/>
            <person name="Lipzen A."/>
            <person name="Daum C."/>
            <person name="Hundley H."/>
            <person name="Pangilinan J."/>
            <person name="Johnson J."/>
            <person name="Barry K."/>
            <person name="LaButti K."/>
            <person name="Ng V."/>
            <person name="Ahrendt S."/>
            <person name="Min B."/>
            <person name="Choi I.G."/>
            <person name="Park H."/>
            <person name="Plett J.M."/>
            <person name="Magnuson J."/>
            <person name="Spatafora J.W."/>
            <person name="Nagy L.G."/>
            <person name="Henrissat B."/>
            <person name="Grigoriev I.V."/>
            <person name="Yang Z.L."/>
            <person name="Xu J."/>
            <person name="Martin F.M."/>
        </authorList>
    </citation>
    <scope>NUCLEOTIDE SEQUENCE</scope>
    <source>
        <strain evidence="1">KUC20120723A-06</strain>
    </source>
</reference>
<evidence type="ECO:0000313" key="2">
    <source>
        <dbReference type="Proteomes" id="UP000790709"/>
    </source>
</evidence>
<dbReference type="EMBL" id="MU266448">
    <property type="protein sequence ID" value="KAH7923573.1"/>
    <property type="molecule type" value="Genomic_DNA"/>
</dbReference>
<accession>A0ACB8BGB1</accession>
<gene>
    <name evidence="1" type="ORF">BV22DRAFT_571362</name>
</gene>
<sequence>MTPILSNFVSESQLVFCLPPSAWKIRYYLGYLLNEDWVLKRGYEIGHEGDDDVFIHLVETSQFNPRVLSEEGADHGRKLYWCIVLASTDRHDPLPLKAPPPEQYALLKVLEKEVEPH</sequence>
<keyword evidence="2" id="KW-1185">Reference proteome</keyword>
<dbReference type="Proteomes" id="UP000790709">
    <property type="component" value="Unassembled WGS sequence"/>
</dbReference>